<dbReference type="Gene3D" id="3.90.226.10">
    <property type="entry name" value="2-enoyl-CoA Hydratase, Chain A, domain 1"/>
    <property type="match status" value="1"/>
</dbReference>
<dbReference type="SUPFAM" id="SSF47090">
    <property type="entry name" value="PGBD-like"/>
    <property type="match status" value="1"/>
</dbReference>
<keyword evidence="8" id="KW-1185">Reference proteome</keyword>
<dbReference type="InterPro" id="IPR029045">
    <property type="entry name" value="ClpP/crotonase-like_dom_sf"/>
</dbReference>
<dbReference type="Pfam" id="PF01471">
    <property type="entry name" value="PG_binding_1"/>
    <property type="match status" value="1"/>
</dbReference>
<dbReference type="Gene3D" id="1.10.101.10">
    <property type="entry name" value="PGBD-like superfamily/PGBD"/>
    <property type="match status" value="1"/>
</dbReference>
<dbReference type="CDD" id="cd06782">
    <property type="entry name" value="cpPDZ_CPP-like"/>
    <property type="match status" value="1"/>
</dbReference>
<dbReference type="GO" id="GO:0004175">
    <property type="term" value="F:endopeptidase activity"/>
    <property type="evidence" value="ECO:0007669"/>
    <property type="project" value="TreeGrafter"/>
</dbReference>
<dbReference type="InterPro" id="IPR036366">
    <property type="entry name" value="PGBDSf"/>
</dbReference>
<dbReference type="Pfam" id="PF03572">
    <property type="entry name" value="Peptidase_S41"/>
    <property type="match status" value="1"/>
</dbReference>
<keyword evidence="2 5" id="KW-0645">Protease</keyword>
<accession>A0A850R093</accession>
<dbReference type="SUPFAM" id="SSF52096">
    <property type="entry name" value="ClpP/crotonase"/>
    <property type="match status" value="1"/>
</dbReference>
<dbReference type="CDD" id="cd07560">
    <property type="entry name" value="Peptidase_S41_CPP"/>
    <property type="match status" value="1"/>
</dbReference>
<dbReference type="Gene3D" id="3.30.750.44">
    <property type="match status" value="1"/>
</dbReference>
<dbReference type="GO" id="GO:0008236">
    <property type="term" value="F:serine-type peptidase activity"/>
    <property type="evidence" value="ECO:0007669"/>
    <property type="project" value="UniProtKB-KW"/>
</dbReference>
<dbReference type="InterPro" id="IPR005151">
    <property type="entry name" value="Tail-specific_protease"/>
</dbReference>
<dbReference type="PANTHER" id="PTHR32060">
    <property type="entry name" value="TAIL-SPECIFIC PROTEASE"/>
    <property type="match status" value="1"/>
</dbReference>
<evidence type="ECO:0000256" key="1">
    <source>
        <dbReference type="ARBA" id="ARBA00009179"/>
    </source>
</evidence>
<dbReference type="NCBIfam" id="TIGR00225">
    <property type="entry name" value="prc"/>
    <property type="match status" value="1"/>
</dbReference>
<proteinExistence type="inferred from homology"/>
<comment type="similarity">
    <text evidence="1 5">Belongs to the peptidase S41A family.</text>
</comment>
<dbReference type="Gene3D" id="2.30.42.10">
    <property type="match status" value="1"/>
</dbReference>
<dbReference type="EMBL" id="JABZEC010000001">
    <property type="protein sequence ID" value="NVY95770.1"/>
    <property type="molecule type" value="Genomic_DNA"/>
</dbReference>
<reference evidence="7 8" key="1">
    <citation type="submission" date="2020-06" db="EMBL/GenBank/DDBJ databases">
        <authorList>
            <person name="Kang J."/>
        </authorList>
    </citation>
    <scope>NUCLEOTIDE SEQUENCE [LARGE SCALE GENOMIC DNA]</scope>
    <source>
        <strain evidence="7 8">DCY120</strain>
    </source>
</reference>
<keyword evidence="4 5" id="KW-0720">Serine protease</keyword>
<dbReference type="SMART" id="SM00228">
    <property type="entry name" value="PDZ"/>
    <property type="match status" value="1"/>
</dbReference>
<dbReference type="InterPro" id="IPR002477">
    <property type="entry name" value="Peptidoglycan-bd-like"/>
</dbReference>
<name>A0A850R093_9LACO</name>
<dbReference type="SMART" id="SM00245">
    <property type="entry name" value="TSPc"/>
    <property type="match status" value="1"/>
</dbReference>
<dbReference type="InterPro" id="IPR036034">
    <property type="entry name" value="PDZ_sf"/>
</dbReference>
<dbReference type="InterPro" id="IPR055210">
    <property type="entry name" value="CtpA/B_N"/>
</dbReference>
<evidence type="ECO:0000256" key="4">
    <source>
        <dbReference type="ARBA" id="ARBA00022825"/>
    </source>
</evidence>
<dbReference type="SUPFAM" id="SSF50156">
    <property type="entry name" value="PDZ domain-like"/>
    <property type="match status" value="1"/>
</dbReference>
<evidence type="ECO:0000259" key="6">
    <source>
        <dbReference type="PROSITE" id="PS50106"/>
    </source>
</evidence>
<dbReference type="InterPro" id="IPR004447">
    <property type="entry name" value="Peptidase_S41A"/>
</dbReference>
<dbReference type="Proteomes" id="UP000563523">
    <property type="component" value="Unassembled WGS sequence"/>
</dbReference>
<dbReference type="GO" id="GO:0006508">
    <property type="term" value="P:proteolysis"/>
    <property type="evidence" value="ECO:0007669"/>
    <property type="project" value="UniProtKB-KW"/>
</dbReference>
<dbReference type="Pfam" id="PF17820">
    <property type="entry name" value="PDZ_6"/>
    <property type="match status" value="1"/>
</dbReference>
<evidence type="ECO:0000313" key="8">
    <source>
        <dbReference type="Proteomes" id="UP000563523"/>
    </source>
</evidence>
<dbReference type="PANTHER" id="PTHR32060:SF30">
    <property type="entry name" value="CARBOXY-TERMINAL PROCESSING PROTEASE CTPA"/>
    <property type="match status" value="1"/>
</dbReference>
<evidence type="ECO:0000256" key="2">
    <source>
        <dbReference type="ARBA" id="ARBA00022670"/>
    </source>
</evidence>
<dbReference type="AlphaFoldDB" id="A0A850R093"/>
<dbReference type="GO" id="GO:0030288">
    <property type="term" value="C:outer membrane-bounded periplasmic space"/>
    <property type="evidence" value="ECO:0007669"/>
    <property type="project" value="TreeGrafter"/>
</dbReference>
<keyword evidence="3 5" id="KW-0378">Hydrolase</keyword>
<evidence type="ECO:0000256" key="5">
    <source>
        <dbReference type="RuleBase" id="RU004404"/>
    </source>
</evidence>
<gene>
    <name evidence="7" type="ORF">HU830_00910</name>
</gene>
<organism evidence="7 8">
    <name type="scientific">Bombilactobacillus apium</name>
    <dbReference type="NCBI Taxonomy" id="2675299"/>
    <lineage>
        <taxon>Bacteria</taxon>
        <taxon>Bacillati</taxon>
        <taxon>Bacillota</taxon>
        <taxon>Bacilli</taxon>
        <taxon>Lactobacillales</taxon>
        <taxon>Lactobacillaceae</taxon>
        <taxon>Bombilactobacillus</taxon>
    </lineage>
</organism>
<sequence length="467" mass="50719">MKRKFSGKFVLGVSVLSLLLGSALTFAFVALKLLSSSSAPLNSVTEAYQNIMQNYYQPVKSQQLVNGAIQGMLDTLDDPYSQLLTSQNQTDFDESISGKISGIGATIEQNGDQIQIVSAMPHSPAAKAGLKARDQIQKINQHSTKKMTVRKASQLTRGKQGTKVVLTIKRQDRTFTKTLRRAPIQVATVHGELTKQNSQVGQVTITQFSEKTATELKREIQKLQRKGARKLVIDVRNNPGGVMDQAIAAASLFVPNGKAIMTITDRAGEQKTYRAAAKYLGGTKIKLPTVVLVDGGSASAAEIFAAALHESAQIPLVGEKTYGKGVVQTVNSLGAKSEMKITTAKWLTPKKHWINHRGIEPTDLVKYPAYMNLTAFKSQKTLTAGANDADIQRAQKVLKALDYSLSVTGTLDATTVQVLRDFQSKQKITVNGKLDLATRQALTQALVKKAQAQDPMLQKAQEILTAK</sequence>
<protein>
    <submittedName>
        <fullName evidence="7">S41 family peptidase</fullName>
    </submittedName>
</protein>
<dbReference type="InterPro" id="IPR041489">
    <property type="entry name" value="PDZ_6"/>
</dbReference>
<dbReference type="GO" id="GO:0007165">
    <property type="term" value="P:signal transduction"/>
    <property type="evidence" value="ECO:0007669"/>
    <property type="project" value="TreeGrafter"/>
</dbReference>
<evidence type="ECO:0000313" key="7">
    <source>
        <dbReference type="EMBL" id="NVY95770.1"/>
    </source>
</evidence>
<dbReference type="RefSeq" id="WP_176941940.1">
    <property type="nucleotide sequence ID" value="NZ_JABZEC010000001.1"/>
</dbReference>
<comment type="caution">
    <text evidence="7">The sequence shown here is derived from an EMBL/GenBank/DDBJ whole genome shotgun (WGS) entry which is preliminary data.</text>
</comment>
<dbReference type="Pfam" id="PF22694">
    <property type="entry name" value="CtpB_N-like"/>
    <property type="match status" value="1"/>
</dbReference>
<dbReference type="InterPro" id="IPR036365">
    <property type="entry name" value="PGBD-like_sf"/>
</dbReference>
<evidence type="ECO:0000256" key="3">
    <source>
        <dbReference type="ARBA" id="ARBA00022801"/>
    </source>
</evidence>
<feature type="domain" description="PDZ" evidence="6">
    <location>
        <begin position="89"/>
        <end position="171"/>
    </location>
</feature>
<dbReference type="InterPro" id="IPR001478">
    <property type="entry name" value="PDZ"/>
</dbReference>
<dbReference type="PROSITE" id="PS50106">
    <property type="entry name" value="PDZ"/>
    <property type="match status" value="1"/>
</dbReference>